<dbReference type="InterPro" id="IPR027417">
    <property type="entry name" value="P-loop_NTPase"/>
</dbReference>
<comment type="caution">
    <text evidence="1">The sequence shown here is derived from an EMBL/GenBank/DDBJ whole genome shotgun (WGS) entry which is preliminary data.</text>
</comment>
<protein>
    <submittedName>
        <fullName evidence="1">Uncharacterized protein</fullName>
    </submittedName>
</protein>
<accession>A0AAD5RKL6</accession>
<dbReference type="AlphaFoldDB" id="A0AAD5RKL6"/>
<gene>
    <name evidence="1" type="ORF">MKZ38_008755</name>
</gene>
<reference evidence="1" key="1">
    <citation type="submission" date="2022-07" db="EMBL/GenBank/DDBJ databases">
        <title>Draft genome sequence of Zalerion maritima ATCC 34329, a (micro)plastics degrading marine fungus.</title>
        <authorList>
            <person name="Paco A."/>
            <person name="Goncalves M.F.M."/>
            <person name="Rocha-Santos T.A.P."/>
            <person name="Alves A."/>
        </authorList>
    </citation>
    <scope>NUCLEOTIDE SEQUENCE</scope>
    <source>
        <strain evidence="1">ATCC 34329</strain>
    </source>
</reference>
<dbReference type="SUPFAM" id="SSF52540">
    <property type="entry name" value="P-loop containing nucleoside triphosphate hydrolases"/>
    <property type="match status" value="1"/>
</dbReference>
<proteinExistence type="predicted"/>
<name>A0AAD5RKL6_9PEZI</name>
<organism evidence="1 2">
    <name type="scientific">Zalerion maritima</name>
    <dbReference type="NCBI Taxonomy" id="339359"/>
    <lineage>
        <taxon>Eukaryota</taxon>
        <taxon>Fungi</taxon>
        <taxon>Dikarya</taxon>
        <taxon>Ascomycota</taxon>
        <taxon>Pezizomycotina</taxon>
        <taxon>Sordariomycetes</taxon>
        <taxon>Lulworthiomycetidae</taxon>
        <taxon>Lulworthiales</taxon>
        <taxon>Lulworthiaceae</taxon>
        <taxon>Zalerion</taxon>
    </lineage>
</organism>
<evidence type="ECO:0000313" key="1">
    <source>
        <dbReference type="EMBL" id="KAJ2893350.1"/>
    </source>
</evidence>
<dbReference type="Gene3D" id="3.40.50.300">
    <property type="entry name" value="P-loop containing nucleotide triphosphate hydrolases"/>
    <property type="match status" value="1"/>
</dbReference>
<sequence length="144" mass="16351">MIAHAIQSFVAWRQVTPVRLPYTFRPLICSPELSSRFFTCDHALLRPQKKKPSFDPSPEQLKVVKISRTQNVVVSARPGSGKTATAEAIVAANPDKRVAVITYSRRLRDETHRRLRAYPNCRVSTFHETVGWYNGDPWGPMGYP</sequence>
<dbReference type="EMBL" id="JAKWBI020000617">
    <property type="protein sequence ID" value="KAJ2893350.1"/>
    <property type="molecule type" value="Genomic_DNA"/>
</dbReference>
<evidence type="ECO:0000313" key="2">
    <source>
        <dbReference type="Proteomes" id="UP001201980"/>
    </source>
</evidence>
<keyword evidence="2" id="KW-1185">Reference proteome</keyword>
<dbReference type="Proteomes" id="UP001201980">
    <property type="component" value="Unassembled WGS sequence"/>
</dbReference>